<evidence type="ECO:0000256" key="3">
    <source>
        <dbReference type="ARBA" id="ARBA00022989"/>
    </source>
</evidence>
<organism evidence="6 7">
    <name type="scientific">Methylophaga frappieri (strain ATCC BAA-2434 / DSM 25690 / JAM7)</name>
    <dbReference type="NCBI Taxonomy" id="754477"/>
    <lineage>
        <taxon>Bacteria</taxon>
        <taxon>Pseudomonadati</taxon>
        <taxon>Pseudomonadota</taxon>
        <taxon>Gammaproteobacteria</taxon>
        <taxon>Thiotrichales</taxon>
        <taxon>Piscirickettsiaceae</taxon>
        <taxon>Methylophaga</taxon>
    </lineage>
</organism>
<dbReference type="Pfam" id="PF04357">
    <property type="entry name" value="TamB"/>
    <property type="match status" value="1"/>
</dbReference>
<dbReference type="GO" id="GO:0009306">
    <property type="term" value="P:protein secretion"/>
    <property type="evidence" value="ECO:0007669"/>
    <property type="project" value="InterPro"/>
</dbReference>
<keyword evidence="7" id="KW-1185">Reference proteome</keyword>
<dbReference type="PANTHER" id="PTHR36985:SF1">
    <property type="entry name" value="TRANSLOCATION AND ASSEMBLY MODULE SUBUNIT TAMB"/>
    <property type="match status" value="1"/>
</dbReference>
<evidence type="ECO:0000256" key="1">
    <source>
        <dbReference type="ARBA" id="ARBA00004167"/>
    </source>
</evidence>
<keyword evidence="2" id="KW-0812">Transmembrane</keyword>
<keyword evidence="3" id="KW-1133">Transmembrane helix</keyword>
<dbReference type="GO" id="GO:0005886">
    <property type="term" value="C:plasma membrane"/>
    <property type="evidence" value="ECO:0007669"/>
    <property type="project" value="InterPro"/>
</dbReference>
<dbReference type="GO" id="GO:0097347">
    <property type="term" value="C:TAM protein secretion complex"/>
    <property type="evidence" value="ECO:0007669"/>
    <property type="project" value="TreeGrafter"/>
</dbReference>
<feature type="domain" description="Translocation and assembly module TamB C-terminal" evidence="5">
    <location>
        <begin position="1022"/>
        <end position="1349"/>
    </location>
</feature>
<reference evidence="6 7" key="1">
    <citation type="journal article" date="2012" name="J. Bacteriol.">
        <title>Complete genome sequences of Methylophaga sp. strain JAM1 and Methylophaga sp. strain JAM7.</title>
        <authorList>
            <person name="Villeneuve C."/>
            <person name="Martineau C."/>
            <person name="Mauffrey F."/>
            <person name="Villemur R."/>
        </authorList>
    </citation>
    <scope>NUCLEOTIDE SEQUENCE [LARGE SCALE GENOMIC DNA]</scope>
    <source>
        <strain evidence="6 7">JAM7</strain>
    </source>
</reference>
<keyword evidence="4" id="KW-0472">Membrane</keyword>
<dbReference type="Proteomes" id="UP000009145">
    <property type="component" value="Chromosome"/>
</dbReference>
<protein>
    <recommendedName>
        <fullName evidence="5">Translocation and assembly module TamB C-terminal domain-containing protein</fullName>
    </recommendedName>
</protein>
<evidence type="ECO:0000259" key="5">
    <source>
        <dbReference type="Pfam" id="PF04357"/>
    </source>
</evidence>
<evidence type="ECO:0000313" key="6">
    <source>
        <dbReference type="EMBL" id="AFJ01236.1"/>
    </source>
</evidence>
<evidence type="ECO:0000256" key="4">
    <source>
        <dbReference type="ARBA" id="ARBA00023136"/>
    </source>
</evidence>
<dbReference type="PATRIC" id="fig|754477.3.peg.52"/>
<dbReference type="STRING" id="754477.Q7C_51"/>
<dbReference type="OrthoDB" id="5555605at2"/>
<gene>
    <name evidence="6" type="ordered locus">Q7C_51</name>
</gene>
<comment type="subcellular location">
    <subcellularLocation>
        <location evidence="1">Membrane</location>
        <topology evidence="1">Single-pass membrane protein</topology>
    </subcellularLocation>
</comment>
<dbReference type="RefSeq" id="WP_014702689.1">
    <property type="nucleotide sequence ID" value="NC_017856.1"/>
</dbReference>
<name>I1YE93_METFJ</name>
<dbReference type="eggNOG" id="COG2911">
    <property type="taxonomic scope" value="Bacteria"/>
</dbReference>
<accession>I1YE93</accession>
<dbReference type="PANTHER" id="PTHR36985">
    <property type="entry name" value="TRANSLOCATION AND ASSEMBLY MODULE SUBUNIT TAMB"/>
    <property type="match status" value="1"/>
</dbReference>
<dbReference type="HOGENOM" id="CLU_002338_2_1_6"/>
<sequence length="1350" mass="146326" precursor="true">MRRRHIAGSLSILLLIMIAISGWLVTTQSGLQFVVQSAEKMIPDLSIGAANGRLISRFTLEDFAYQPENGTQIKVKRLNARWQASLFLLGRLNITQLHIDEVDVLLQETSTSAPPSDSELFELTLPFSIYLRSLRINKLFVQHQTGSDAQLIFDRLDTSLRINQNRLSVSALNLTRPEGAFTLVGDVLLTKPYPLNLNYELQVIHEDYGPLSLTATINGDIEEITIRQQLGEPFASEQILTLSHLLHQPEWRLFVEGEAWNIGKLLPEQSGKFEHFRVRGEGTSTRAELKIESDVTGIHEQLPLILVHANINSDNLKNWLIDSQLTFPSKGKINLSGNIKTNEQLPTPEFALTGRWQSLQWPLETEKVPSISDSNGQIVLTGNTEVYHVKLNTTATLYDEPLKINSDITGSLSDATIELLKVNYGNGEFRSKGQVSWQDKLQFAIDADWQDLFLPQKLTAGQQIKLVQGSLQAQGDTTHLSSVLNADTEIDKTPVTIALRANSPELQQAEISLNLGIPGGALSYDGNIGWVDNISATGVVNLKDFDPSLYAASFPGRISGHTQIQAEQTADKQVYVQVNDLAVDGVLRERPFQLKGQAEMLNDRVSVSDLLLNTGQSSLTVDGRLLPDAAATWNIQATDLQDFLPEASGQLNGEGQVSGTLATLRLEAQLSGAEIRYADKLRLEQLSAQANVDINGQQNSQLALTAKNLTVNGNQLENVTLDLDGTRQQHQLQAEIIANEASLDFLLQGALSEKNAWQGQLNALTLRSESYENWQLTQPAPLQISETTQRVAPMCLTSNNAEICLQGENQRDNGWQAQLALESLPVNLFQIFYQDYLQLDGQLNGQLSLSATPDNTVTGNGQIDLQNGQFQLVGEGLTQPQPIGIETLNLNYEADNSQTRAGLTLAVDIGGVSPLTARLQAPPVKALLASPMNSPIVAQLVTEIPDLSAFQLDHPAVDDLQGKLKIDSDIAGTLRQPEIDAAITLRDGQVALSALGIQLQALNADITGNPVQGLSLLAQGQSGEGQFELAGAFEMPDSGWTLESTIQGEQILLMDMPEAYIVASPDLSLSMRADHAKIAGTLTLPEAELAPMEFNSAVTPSKDVVIVNAPPVESTPLETDVDIRLVLGDAVSIRAAGFRGDLYGDLQISGQAGGLLLADGQITLDNGSYIAYGKELTVDNGQIRFSGGAIDNPDLDVKAVRKMTDVTAGIHLTGPVSNPQATLFSSPSMSQDDVLSYILIGRPLEQATSGDGAMLASAATSLGIQNGNALSDQIAGTFGLDTVSFSGESPETAAVQIGKYLSPRLYVGYGIGVLEPVSTVQMRYELSKIWTLQAESGTESGVDLLYIFER</sequence>
<proteinExistence type="predicted"/>
<dbReference type="KEGG" id="mec:Q7C_51"/>
<evidence type="ECO:0000256" key="2">
    <source>
        <dbReference type="ARBA" id="ARBA00022692"/>
    </source>
</evidence>
<dbReference type="EMBL" id="CP003380">
    <property type="protein sequence ID" value="AFJ01236.1"/>
    <property type="molecule type" value="Genomic_DNA"/>
</dbReference>
<dbReference type="InterPro" id="IPR007452">
    <property type="entry name" value="TamB_C"/>
</dbReference>
<evidence type="ECO:0000313" key="7">
    <source>
        <dbReference type="Proteomes" id="UP000009145"/>
    </source>
</evidence>